<dbReference type="InterPro" id="IPR036661">
    <property type="entry name" value="Luciferase-like_sf"/>
</dbReference>
<evidence type="ECO:0000256" key="2">
    <source>
        <dbReference type="ARBA" id="ARBA00023033"/>
    </source>
</evidence>
<dbReference type="GO" id="GO:0005829">
    <property type="term" value="C:cytosol"/>
    <property type="evidence" value="ECO:0007669"/>
    <property type="project" value="TreeGrafter"/>
</dbReference>
<dbReference type="GO" id="GO:0016705">
    <property type="term" value="F:oxidoreductase activity, acting on paired donors, with incorporation or reduction of molecular oxygen"/>
    <property type="evidence" value="ECO:0007669"/>
    <property type="project" value="InterPro"/>
</dbReference>
<protein>
    <submittedName>
        <fullName evidence="4">Unannotated protein</fullName>
    </submittedName>
</protein>
<dbReference type="GO" id="GO:0004497">
    <property type="term" value="F:monooxygenase activity"/>
    <property type="evidence" value="ECO:0007669"/>
    <property type="project" value="UniProtKB-KW"/>
</dbReference>
<keyword evidence="2" id="KW-0503">Monooxygenase</keyword>
<sequence>MRVGACIFNQNYNDWDRYEAEERGESVTDRPAREDRDIFREELNIARIADETGFDAVWTVEHHFTPYTMITNPLQYLSYIAAITKRVDLGTMVTVLPWHNPVRVAEDVNMLDTLLGEGREVILGVGRGLGRREYGGLSIDQNEARGRYDESIKVLRQLLATGECNFKGEHYNIENLRLRPQPDRDLSGNLWSAGGSPDTVDVIAKNDVKPLIIPTTSLDLALQTAQTYMKLRHEAGHGNGTHTKLALWTYVAETQEEADDGALKYMCEYSDSALRHYEMLGSHFSKIKGYEHYGDMAEALKDNRDVFLRGFYDAHPWGTPEKTIERATELANLFGTNEIMFIFKYGSMSQAVAEKSMKLFAKEVLPALQALSPKPMQVAMA</sequence>
<dbReference type="PANTHER" id="PTHR30137:SF8">
    <property type="entry name" value="BLR5498 PROTEIN"/>
    <property type="match status" value="1"/>
</dbReference>
<dbReference type="EMBL" id="CAFBON010000025">
    <property type="protein sequence ID" value="CAB4978519.1"/>
    <property type="molecule type" value="Genomic_DNA"/>
</dbReference>
<accession>A0A6J7MJA8</accession>
<reference evidence="4" key="1">
    <citation type="submission" date="2020-05" db="EMBL/GenBank/DDBJ databases">
        <authorList>
            <person name="Chiriac C."/>
            <person name="Salcher M."/>
            <person name="Ghai R."/>
            <person name="Kavagutti S V."/>
        </authorList>
    </citation>
    <scope>NUCLEOTIDE SEQUENCE</scope>
</reference>
<organism evidence="4">
    <name type="scientific">freshwater metagenome</name>
    <dbReference type="NCBI Taxonomy" id="449393"/>
    <lineage>
        <taxon>unclassified sequences</taxon>
        <taxon>metagenomes</taxon>
        <taxon>ecological metagenomes</taxon>
    </lineage>
</organism>
<name>A0A6J7MJA8_9ZZZZ</name>
<dbReference type="AlphaFoldDB" id="A0A6J7MJA8"/>
<feature type="domain" description="Luciferase-like" evidence="3">
    <location>
        <begin position="37"/>
        <end position="334"/>
    </location>
</feature>
<evidence type="ECO:0000256" key="1">
    <source>
        <dbReference type="ARBA" id="ARBA00023002"/>
    </source>
</evidence>
<evidence type="ECO:0000313" key="4">
    <source>
        <dbReference type="EMBL" id="CAB4978519.1"/>
    </source>
</evidence>
<dbReference type="Gene3D" id="3.20.20.30">
    <property type="entry name" value="Luciferase-like domain"/>
    <property type="match status" value="1"/>
</dbReference>
<proteinExistence type="predicted"/>
<dbReference type="InterPro" id="IPR011251">
    <property type="entry name" value="Luciferase-like_dom"/>
</dbReference>
<dbReference type="Pfam" id="PF00296">
    <property type="entry name" value="Bac_luciferase"/>
    <property type="match status" value="1"/>
</dbReference>
<evidence type="ECO:0000259" key="3">
    <source>
        <dbReference type="Pfam" id="PF00296"/>
    </source>
</evidence>
<dbReference type="InterPro" id="IPR050766">
    <property type="entry name" value="Bact_Lucif_Oxidored"/>
</dbReference>
<gene>
    <name evidence="4" type="ORF">UFOPK3954_00396</name>
</gene>
<dbReference type="PANTHER" id="PTHR30137">
    <property type="entry name" value="LUCIFERASE-LIKE MONOOXYGENASE"/>
    <property type="match status" value="1"/>
</dbReference>
<dbReference type="SUPFAM" id="SSF51679">
    <property type="entry name" value="Bacterial luciferase-like"/>
    <property type="match status" value="1"/>
</dbReference>
<keyword evidence="1" id="KW-0560">Oxidoreductase</keyword>